<dbReference type="OrthoDB" id="242375at2"/>
<dbReference type="STRING" id="568872.GA0070624_5328"/>
<dbReference type="EMBL" id="FMHV01000002">
    <property type="protein sequence ID" value="SCL35685.1"/>
    <property type="molecule type" value="Genomic_DNA"/>
</dbReference>
<organism evidence="1 2">
    <name type="scientific">Micromonospora rhizosphaerae</name>
    <dbReference type="NCBI Taxonomy" id="568872"/>
    <lineage>
        <taxon>Bacteria</taxon>
        <taxon>Bacillati</taxon>
        <taxon>Actinomycetota</taxon>
        <taxon>Actinomycetes</taxon>
        <taxon>Micromonosporales</taxon>
        <taxon>Micromonosporaceae</taxon>
        <taxon>Micromonospora</taxon>
    </lineage>
</organism>
<sequence length="301" mass="32910">MPEHQVGTATEQDTVAISFDGGAVASYHLGGSSPRPYLQRLIVPGGHQVTRSLDEDVPEDSRDHPHHRGIWWGHRNVDGADFWTEFDGHGRIVAESPADIGHTDQAWRVTQGLQWIAADGDVHLRERRITVVRPPADDGAVVVDMQTTLTTPGRQPVVLRDTKEAGLIAVRVAVPMEERRGGRIENALGDVGEAKCWGRPADWCDYSGPVDGTVVGVAVLDHPDNPRHPTCWHVRDYGLLAANPFGYSDFWPGEGRDGTLVLDPDDPVTFRFRVVAHLGDARTGRVAKHFAAFADTAPLEG</sequence>
<dbReference type="Pfam" id="PF14100">
    <property type="entry name" value="DUF6807"/>
    <property type="match status" value="1"/>
</dbReference>
<evidence type="ECO:0000313" key="1">
    <source>
        <dbReference type="EMBL" id="SCL35685.1"/>
    </source>
</evidence>
<reference evidence="2" key="1">
    <citation type="submission" date="2016-06" db="EMBL/GenBank/DDBJ databases">
        <authorList>
            <person name="Varghese N."/>
            <person name="Submissions Spin"/>
        </authorList>
    </citation>
    <scope>NUCLEOTIDE SEQUENCE [LARGE SCALE GENOMIC DNA]</scope>
    <source>
        <strain evidence="2">DSM 45431</strain>
    </source>
</reference>
<dbReference type="RefSeq" id="WP_091345618.1">
    <property type="nucleotide sequence ID" value="NZ_FMHV01000002.1"/>
</dbReference>
<proteinExistence type="predicted"/>
<gene>
    <name evidence="1" type="ORF">GA0070624_5328</name>
</gene>
<dbReference type="InterPro" id="IPR029475">
    <property type="entry name" value="DUF6807"/>
</dbReference>
<protein>
    <submittedName>
        <fullName evidence="1">Methane oxygenase PmoA</fullName>
    </submittedName>
</protein>
<accession>A0A1C6T2T4</accession>
<keyword evidence="2" id="KW-1185">Reference proteome</keyword>
<evidence type="ECO:0000313" key="2">
    <source>
        <dbReference type="Proteomes" id="UP000199413"/>
    </source>
</evidence>
<dbReference type="AlphaFoldDB" id="A0A1C6T2T4"/>
<dbReference type="Proteomes" id="UP000199413">
    <property type="component" value="Unassembled WGS sequence"/>
</dbReference>
<name>A0A1C6T2T4_9ACTN</name>